<dbReference type="Pfam" id="PF05521">
    <property type="entry name" value="Phage_HCP"/>
    <property type="match status" value="1"/>
</dbReference>
<evidence type="ECO:0008006" key="4">
    <source>
        <dbReference type="Google" id="ProtNLM"/>
    </source>
</evidence>
<evidence type="ECO:0000313" key="3">
    <source>
        <dbReference type="Proteomes" id="UP000003704"/>
    </source>
</evidence>
<protein>
    <recommendedName>
        <fullName evidence="4">Phage head-tail adaptor</fullName>
    </recommendedName>
</protein>
<dbReference type="InterPro" id="IPR008767">
    <property type="entry name" value="Phage_SPP1_head-tail_adaptor"/>
</dbReference>
<name>I7ZE65_9GAMM</name>
<dbReference type="EMBL" id="AKGD01000001">
    <property type="protein sequence ID" value="EIT70002.1"/>
    <property type="molecule type" value="Genomic_DNA"/>
</dbReference>
<accession>I7ZE65</accession>
<keyword evidence="3" id="KW-1185">Reference proteome</keyword>
<dbReference type="Gene3D" id="2.40.10.270">
    <property type="entry name" value="Bacteriophage SPP1 head-tail adaptor protein"/>
    <property type="match status" value="1"/>
</dbReference>
<dbReference type="OrthoDB" id="8640229at2"/>
<dbReference type="RefSeq" id="WP_007183285.1">
    <property type="nucleotide sequence ID" value="NZ_AKGD01000001.1"/>
</dbReference>
<dbReference type="InterPro" id="IPR038666">
    <property type="entry name" value="SSP1_head-tail_sf"/>
</dbReference>
<reference evidence="2 3" key="1">
    <citation type="journal article" date="2012" name="J. Bacteriol.">
        <title>Genome Sequence of n-Alkane-Degrading Hydrocarboniphaga effusa Strain AP103T (ATCC BAA-332T).</title>
        <authorList>
            <person name="Chang H.K."/>
            <person name="Zylstra G.J."/>
            <person name="Chae J.C."/>
        </authorList>
    </citation>
    <scope>NUCLEOTIDE SEQUENCE [LARGE SCALE GENOMIC DNA]</scope>
    <source>
        <strain evidence="2 3">AP103</strain>
    </source>
</reference>
<dbReference type="EMBL" id="AKGD01000001">
    <property type="protein sequence ID" value="EIT70189.1"/>
    <property type="molecule type" value="Genomic_DNA"/>
</dbReference>
<dbReference type="NCBIfam" id="TIGR01563">
    <property type="entry name" value="gp16_SPP1"/>
    <property type="match status" value="1"/>
</dbReference>
<sequence length="115" mass="12976">MLSAGRLNQRIAIEAQIVSRGPSNEKVVTWTPVIPELWAEVKPMSVTGLLAAQALQSQATYVITIRYRTDIDRKMRVRRLRDDMIFAIEAEPLPDDRSGLEWVTLHCSQGLNDGE</sequence>
<dbReference type="AlphaFoldDB" id="I7ZE65"/>
<dbReference type="STRING" id="1172194.WQQ_01390"/>
<evidence type="ECO:0000313" key="1">
    <source>
        <dbReference type="EMBL" id="EIT70002.1"/>
    </source>
</evidence>
<gene>
    <name evidence="1" type="ORF">WQQ_01390</name>
    <name evidence="2" type="ORF">WQQ_03260</name>
</gene>
<dbReference type="Proteomes" id="UP000003704">
    <property type="component" value="Unassembled WGS sequence"/>
</dbReference>
<comment type="caution">
    <text evidence="2">The sequence shown here is derived from an EMBL/GenBank/DDBJ whole genome shotgun (WGS) entry which is preliminary data.</text>
</comment>
<proteinExistence type="predicted"/>
<reference evidence="2" key="2">
    <citation type="submission" date="2012-05" db="EMBL/GenBank/DDBJ databases">
        <authorList>
            <person name="Park J.-H."/>
            <person name="Zylstra G.J."/>
            <person name="Chae J.-C."/>
        </authorList>
    </citation>
    <scope>NUCLEOTIDE SEQUENCE</scope>
    <source>
        <strain evidence="2">AP103</strain>
    </source>
</reference>
<organism evidence="2 3">
    <name type="scientific">Hydrocarboniphaga effusa AP103</name>
    <dbReference type="NCBI Taxonomy" id="1172194"/>
    <lineage>
        <taxon>Bacteria</taxon>
        <taxon>Pseudomonadati</taxon>
        <taxon>Pseudomonadota</taxon>
        <taxon>Gammaproteobacteria</taxon>
        <taxon>Nevskiales</taxon>
        <taxon>Nevskiaceae</taxon>
        <taxon>Hydrocarboniphaga</taxon>
    </lineage>
</organism>
<evidence type="ECO:0000313" key="2">
    <source>
        <dbReference type="EMBL" id="EIT70189.1"/>
    </source>
</evidence>